<accession>A0A558HQE4</accession>
<evidence type="ECO:0000313" key="4">
    <source>
        <dbReference type="EMBL" id="TVU71352.1"/>
    </source>
</evidence>
<feature type="domain" description="Aldehyde dehydrogenase" evidence="3">
    <location>
        <begin position="13"/>
        <end position="469"/>
    </location>
</feature>
<dbReference type="Proteomes" id="UP000319941">
    <property type="component" value="Unassembled WGS sequence"/>
</dbReference>
<evidence type="ECO:0000313" key="5">
    <source>
        <dbReference type="Proteomes" id="UP000319941"/>
    </source>
</evidence>
<dbReference type="Gene3D" id="3.40.309.10">
    <property type="entry name" value="Aldehyde Dehydrogenase, Chain A, domain 2"/>
    <property type="match status" value="1"/>
</dbReference>
<dbReference type="OrthoDB" id="9812625at2"/>
<dbReference type="Pfam" id="PF00171">
    <property type="entry name" value="Aldedh"/>
    <property type="match status" value="1"/>
</dbReference>
<dbReference type="InterPro" id="IPR016161">
    <property type="entry name" value="Ald_DH/histidinol_DH"/>
</dbReference>
<dbReference type="PANTHER" id="PTHR42804">
    <property type="entry name" value="ALDEHYDE DEHYDROGENASE"/>
    <property type="match status" value="1"/>
</dbReference>
<name>A0A558HQE4_9GAMM</name>
<dbReference type="Gene3D" id="3.40.605.10">
    <property type="entry name" value="Aldehyde Dehydrogenase, Chain A, domain 1"/>
    <property type="match status" value="1"/>
</dbReference>
<keyword evidence="5" id="KW-1185">Reference proteome</keyword>
<reference evidence="4 5" key="1">
    <citation type="submission" date="2019-07" db="EMBL/GenBank/DDBJ databases">
        <title>Diversity of Bacteria from Kongsfjorden, Arctic.</title>
        <authorList>
            <person name="Yu Y."/>
        </authorList>
    </citation>
    <scope>NUCLEOTIDE SEQUENCE [LARGE SCALE GENOMIC DNA]</scope>
    <source>
        <strain evidence="4 5">SM1923</strain>
    </source>
</reference>
<comment type="caution">
    <text evidence="4">The sequence shown here is derived from an EMBL/GenBank/DDBJ whole genome shotgun (WGS) entry which is preliminary data.</text>
</comment>
<dbReference type="InterPro" id="IPR016162">
    <property type="entry name" value="Ald_DH_N"/>
</dbReference>
<dbReference type="CDD" id="cd07138">
    <property type="entry name" value="ALDH_CddD_SSP0762"/>
    <property type="match status" value="1"/>
</dbReference>
<dbReference type="InterPro" id="IPR016163">
    <property type="entry name" value="Ald_DH_C"/>
</dbReference>
<dbReference type="PANTHER" id="PTHR42804:SF1">
    <property type="entry name" value="ALDEHYDE DEHYDROGENASE-RELATED"/>
    <property type="match status" value="1"/>
</dbReference>
<dbReference type="RefSeq" id="WP_144727247.1">
    <property type="nucleotide sequence ID" value="NZ_CAWOWR010000097.1"/>
</dbReference>
<evidence type="ECO:0000256" key="1">
    <source>
        <dbReference type="ARBA" id="ARBA00009986"/>
    </source>
</evidence>
<proteinExistence type="inferred from homology"/>
<evidence type="ECO:0000256" key="2">
    <source>
        <dbReference type="ARBA" id="ARBA00023002"/>
    </source>
</evidence>
<comment type="similarity">
    <text evidence="1">Belongs to the aldehyde dehydrogenase family.</text>
</comment>
<dbReference type="InterPro" id="IPR015590">
    <property type="entry name" value="Aldehyde_DH_dom"/>
</dbReference>
<evidence type="ECO:0000259" key="3">
    <source>
        <dbReference type="Pfam" id="PF00171"/>
    </source>
</evidence>
<dbReference type="AlphaFoldDB" id="A0A558HQE4"/>
<dbReference type="GO" id="GO:0016620">
    <property type="term" value="F:oxidoreductase activity, acting on the aldehyde or oxo group of donors, NAD or NADP as acceptor"/>
    <property type="evidence" value="ECO:0007669"/>
    <property type="project" value="InterPro"/>
</dbReference>
<gene>
    <name evidence="4" type="ORF">FQP86_07520</name>
</gene>
<sequence length="477" mass="51342">MQHHDNFYINGQWQAPTGSERMDVINPATGELCASVPRAGEQDVEAAIMAARQALPAWSMTSAQERHDLMMAAADEMQRRFQELCDVQVMTMGCPVQLVGAMHVEGPIEGMRYYAERAFRMEEDERKGDVTLMREPIGVCSLINPWNYPLHQLIGKLAPALAAGCTVIAKPAEQTPLQDFIMAEIFEKVGLPAGVFNVVTGEGSEIGPVMSGHPQVDMVSFTGSTAAGSKVAESAAPTIKRVCQELGGKSPLLVTEDADMAAAVRMGVENIMANTGQTCDAFTRLLVPRSRIEEATRLAVEIAGEQVVGDPTDPATTMGPLVSQLQRERVLHLVQRAIDDGVELALGGVEAPEGLDKGCYVRPTIFTNVSNEQEIAREEIFGPVLCILPYDTLEQGIAIANDSVYGLSSAVYARDAEAALPIARCMQAGQCYMQGAEFSFDAPFGGYKRSGNGREWGDEGLAEYVEVKALLGAPALS</sequence>
<protein>
    <submittedName>
        <fullName evidence="4">Aldehyde dehydrogenase family protein</fullName>
    </submittedName>
</protein>
<dbReference type="FunFam" id="3.40.605.10:FF:000007">
    <property type="entry name" value="NAD/NADP-dependent betaine aldehyde dehydrogenase"/>
    <property type="match status" value="1"/>
</dbReference>
<keyword evidence="2" id="KW-0560">Oxidoreductase</keyword>
<dbReference type="EMBL" id="VNFH01000004">
    <property type="protein sequence ID" value="TVU71352.1"/>
    <property type="molecule type" value="Genomic_DNA"/>
</dbReference>
<organism evidence="4 5">
    <name type="scientific">Cobetia crustatorum</name>
    <dbReference type="NCBI Taxonomy" id="553385"/>
    <lineage>
        <taxon>Bacteria</taxon>
        <taxon>Pseudomonadati</taxon>
        <taxon>Pseudomonadota</taxon>
        <taxon>Gammaproteobacteria</taxon>
        <taxon>Oceanospirillales</taxon>
        <taxon>Halomonadaceae</taxon>
        <taxon>Cobetia</taxon>
    </lineage>
</organism>
<dbReference type="SUPFAM" id="SSF53720">
    <property type="entry name" value="ALDH-like"/>
    <property type="match status" value="1"/>
</dbReference>